<dbReference type="InterPro" id="IPR013656">
    <property type="entry name" value="PAS_4"/>
</dbReference>
<evidence type="ECO:0000256" key="7">
    <source>
        <dbReference type="ARBA" id="ARBA00022692"/>
    </source>
</evidence>
<dbReference type="InterPro" id="IPR003018">
    <property type="entry name" value="GAF"/>
</dbReference>
<keyword evidence="5" id="KW-0597">Phosphoprotein</keyword>
<dbReference type="Gene3D" id="6.10.340.10">
    <property type="match status" value="1"/>
</dbReference>
<dbReference type="Gene3D" id="3.30.450.20">
    <property type="entry name" value="PAS domain"/>
    <property type="match status" value="2"/>
</dbReference>
<dbReference type="InterPro" id="IPR035965">
    <property type="entry name" value="PAS-like_dom_sf"/>
</dbReference>
<dbReference type="PROSITE" id="PS50109">
    <property type="entry name" value="HIS_KIN"/>
    <property type="match status" value="1"/>
</dbReference>
<dbReference type="EMBL" id="FQVB01000019">
    <property type="protein sequence ID" value="SHF49246.1"/>
    <property type="molecule type" value="Genomic_DNA"/>
</dbReference>
<dbReference type="PANTHER" id="PTHR43065:SF10">
    <property type="entry name" value="PEROXIDE STRESS-ACTIVATED HISTIDINE KINASE MAK3"/>
    <property type="match status" value="1"/>
</dbReference>
<evidence type="ECO:0000256" key="6">
    <source>
        <dbReference type="ARBA" id="ARBA00022679"/>
    </source>
</evidence>
<dbReference type="PANTHER" id="PTHR43065">
    <property type="entry name" value="SENSOR HISTIDINE KINASE"/>
    <property type="match status" value="1"/>
</dbReference>
<dbReference type="GO" id="GO:0000155">
    <property type="term" value="F:phosphorelay sensor kinase activity"/>
    <property type="evidence" value="ECO:0007669"/>
    <property type="project" value="InterPro"/>
</dbReference>
<keyword evidence="9" id="KW-0418">Kinase</keyword>
<evidence type="ECO:0000256" key="13">
    <source>
        <dbReference type="SAM" id="Coils"/>
    </source>
</evidence>
<dbReference type="InterPro" id="IPR029151">
    <property type="entry name" value="Sensor-like_sf"/>
</dbReference>
<dbReference type="SMART" id="SM00304">
    <property type="entry name" value="HAMP"/>
    <property type="match status" value="1"/>
</dbReference>
<protein>
    <recommendedName>
        <fullName evidence="3">histidine kinase</fullName>
        <ecNumber evidence="3">2.7.13.3</ecNumber>
    </recommendedName>
</protein>
<evidence type="ECO:0000256" key="2">
    <source>
        <dbReference type="ARBA" id="ARBA00004651"/>
    </source>
</evidence>
<keyword evidence="12" id="KW-0902">Two-component regulatory system</keyword>
<evidence type="ECO:0000256" key="10">
    <source>
        <dbReference type="ARBA" id="ARBA00022840"/>
    </source>
</evidence>
<feature type="domain" description="PAS" evidence="17">
    <location>
        <begin position="677"/>
        <end position="733"/>
    </location>
</feature>
<dbReference type="PROSITE" id="PS50113">
    <property type="entry name" value="PAC"/>
    <property type="match status" value="1"/>
</dbReference>
<dbReference type="CDD" id="cd06225">
    <property type="entry name" value="HAMP"/>
    <property type="match status" value="1"/>
</dbReference>
<evidence type="ECO:0000256" key="14">
    <source>
        <dbReference type="SAM" id="MobiDB-lite"/>
    </source>
</evidence>
<dbReference type="Pfam" id="PF01590">
    <property type="entry name" value="GAF"/>
    <property type="match status" value="1"/>
</dbReference>
<dbReference type="EC" id="2.7.13.3" evidence="3"/>
<dbReference type="InterPro" id="IPR003661">
    <property type="entry name" value="HisK_dim/P_dom"/>
</dbReference>
<dbReference type="SUPFAM" id="SSF55781">
    <property type="entry name" value="GAF domain-like"/>
    <property type="match status" value="1"/>
</dbReference>
<proteinExistence type="predicted"/>
<dbReference type="InterPro" id="IPR000700">
    <property type="entry name" value="PAS-assoc_C"/>
</dbReference>
<dbReference type="GO" id="GO:0005886">
    <property type="term" value="C:plasma membrane"/>
    <property type="evidence" value="ECO:0007669"/>
    <property type="project" value="UniProtKB-SubCell"/>
</dbReference>
<dbReference type="Pfam" id="PF00672">
    <property type="entry name" value="HAMP"/>
    <property type="match status" value="1"/>
</dbReference>
<dbReference type="SUPFAM" id="SSF47384">
    <property type="entry name" value="Homodimeric domain of signal transducing histidine kinase"/>
    <property type="match status" value="1"/>
</dbReference>
<keyword evidence="8" id="KW-0547">Nucleotide-binding</keyword>
<dbReference type="InterPro" id="IPR004358">
    <property type="entry name" value="Sig_transdc_His_kin-like_C"/>
</dbReference>
<dbReference type="Gene3D" id="1.10.287.130">
    <property type="match status" value="1"/>
</dbReference>
<evidence type="ECO:0000256" key="8">
    <source>
        <dbReference type="ARBA" id="ARBA00022741"/>
    </source>
</evidence>
<dbReference type="CDD" id="cd00075">
    <property type="entry name" value="HATPase"/>
    <property type="match status" value="1"/>
</dbReference>
<dbReference type="InterPro" id="IPR036097">
    <property type="entry name" value="HisK_dim/P_sf"/>
</dbReference>
<feature type="coiled-coil region" evidence="13">
    <location>
        <begin position="463"/>
        <end position="508"/>
    </location>
</feature>
<sequence>MPPPLGIFRKFLLAFLLLSLAPLCVLGFFTIEHIRQVGTRAIESTSEELERKSREAIELRAVELAHRVSVFLKDCEADLRTLQMLPRDAHVYQQFSLNHRGEIWTREGTNEAYTEVRRLIPLYKEVAFIGPEGGERIRIVGDRIVEAEELRNVSDPRNTTYRSETYFHETRRLPAGGIYVSHVTGWYVSREEQLGRASSVEEAVEGVRYEGVVRFAVACHGDDGSFQGMVMLSLDHRHLMEMTQHVLPTEERFVVFPSYSSGNYAFMFDDEGWIISHPKFWDIRGVRRDGTFFDPRSPLYNAEGIREGRLPFNLDAVAFIHPNYPFIARQVRRGLSGVTQTFNVGGNPRVMAYAPIFYDTGPYKKYGIFGGITIGVQTAKFAEPATWIERQIRELVRRTRTNFLLVVGLAMVGAVLAAYLLARAITGPLRALTAQAQKVASGEQSWDLRIRTGDEVEILALEFQRMTQEVQAHRSRLERSLAELETSKAALEAHSEELQRQLHVLKNLHYLSHYLGVVFDREMLLGAVLKTCVEGLGFDRSILYLFEPESQRLVCRGTFGFNPEEEARARAAGYDVRSHDCVPTRVFRHGQTVFVRDITKDHDATALDLKISRVSGVRVFAFVPIKVRDQVIGVLGADNARSGRPLEKIQVDSLQILANDAARAVERSLLYEQIAKERNFVQFIFRHFTMGILTLDAAGCISSINPQAERLLGLSRAESLYRPWREVFALQDPWREVVGGFLAGEDQERTAELVVAGEGGEERFVEAHLAKIEPDNQDVRLLIAVRDVSRRKRMEEYLRRSDRLISLGTLSAGIAHEIRNPLTGVCLMLDDLHDHLTDRPRERTVIARAMQEMERLENLIHSLLDFASPASPGRKKAVALDQEVQKTLFLVNKRCRGQGVRVEVKTFPQSVPVTVDPDRFRQALLNILLNAIDAMGEGGRLSIQVLPVSGGESLAEGPCMRVLVRDTGAGIAKEDLPYIFDPFFSRKAGGVGLGLSIVHSIVEEHGGRIHVESEPGSGTTFIMDFPLPTGGSSETAEGEVDGTDSGGGR</sequence>
<dbReference type="SUPFAM" id="SSF103190">
    <property type="entry name" value="Sensory domain-like"/>
    <property type="match status" value="1"/>
</dbReference>
<dbReference type="RefSeq" id="WP_073039054.1">
    <property type="nucleotide sequence ID" value="NZ_FQVB01000019.1"/>
</dbReference>
<dbReference type="SMART" id="SM00388">
    <property type="entry name" value="HisKA"/>
    <property type="match status" value="1"/>
</dbReference>
<dbReference type="Pfam" id="PF02518">
    <property type="entry name" value="HATPase_c"/>
    <property type="match status" value="1"/>
</dbReference>
<keyword evidence="15" id="KW-0472">Membrane</keyword>
<keyword evidence="11 15" id="KW-1133">Transmembrane helix</keyword>
<dbReference type="InterPro" id="IPR003660">
    <property type="entry name" value="HAMP_dom"/>
</dbReference>
<dbReference type="InterPro" id="IPR029016">
    <property type="entry name" value="GAF-like_dom_sf"/>
</dbReference>
<keyword evidence="4" id="KW-1003">Cell membrane</keyword>
<evidence type="ECO:0000256" key="15">
    <source>
        <dbReference type="SAM" id="Phobius"/>
    </source>
</evidence>
<dbReference type="SMART" id="SM00065">
    <property type="entry name" value="GAF"/>
    <property type="match status" value="1"/>
</dbReference>
<dbReference type="PROSITE" id="PS50885">
    <property type="entry name" value="HAMP"/>
    <property type="match status" value="1"/>
</dbReference>
<accession>A0A1M5C3M2</accession>
<evidence type="ECO:0000259" key="16">
    <source>
        <dbReference type="PROSITE" id="PS50109"/>
    </source>
</evidence>
<dbReference type="SUPFAM" id="SSF55874">
    <property type="entry name" value="ATPase domain of HSP90 chaperone/DNA topoisomerase II/histidine kinase"/>
    <property type="match status" value="1"/>
</dbReference>
<keyword evidence="6" id="KW-0808">Transferase</keyword>
<feature type="transmembrane region" description="Helical" evidence="15">
    <location>
        <begin position="403"/>
        <end position="422"/>
    </location>
</feature>
<dbReference type="InterPro" id="IPR036890">
    <property type="entry name" value="HATPase_C_sf"/>
</dbReference>
<evidence type="ECO:0000313" key="20">
    <source>
        <dbReference type="EMBL" id="SHF49246.1"/>
    </source>
</evidence>
<dbReference type="InterPro" id="IPR000014">
    <property type="entry name" value="PAS"/>
</dbReference>
<evidence type="ECO:0000313" key="21">
    <source>
        <dbReference type="Proteomes" id="UP000184076"/>
    </source>
</evidence>
<dbReference type="SUPFAM" id="SSF158472">
    <property type="entry name" value="HAMP domain-like"/>
    <property type="match status" value="1"/>
</dbReference>
<keyword evidence="21" id="KW-1185">Reference proteome</keyword>
<evidence type="ECO:0000259" key="17">
    <source>
        <dbReference type="PROSITE" id="PS50112"/>
    </source>
</evidence>
<dbReference type="SMART" id="SM00091">
    <property type="entry name" value="PAS"/>
    <property type="match status" value="1"/>
</dbReference>
<dbReference type="AlphaFoldDB" id="A0A1M5C3M2"/>
<feature type="domain" description="Histidine kinase" evidence="16">
    <location>
        <begin position="813"/>
        <end position="1029"/>
    </location>
</feature>
<comment type="catalytic activity">
    <reaction evidence="1">
        <text>ATP + protein L-histidine = ADP + protein N-phospho-L-histidine.</text>
        <dbReference type="EC" id="2.7.13.3"/>
    </reaction>
</comment>
<feature type="transmembrane region" description="Helical" evidence="15">
    <location>
        <begin position="12"/>
        <end position="31"/>
    </location>
</feature>
<dbReference type="SUPFAM" id="SSF55785">
    <property type="entry name" value="PYP-like sensor domain (PAS domain)"/>
    <property type="match status" value="1"/>
</dbReference>
<evidence type="ECO:0000259" key="18">
    <source>
        <dbReference type="PROSITE" id="PS50113"/>
    </source>
</evidence>
<dbReference type="SMART" id="SM00387">
    <property type="entry name" value="HATPase_c"/>
    <property type="match status" value="1"/>
</dbReference>
<evidence type="ECO:0000256" key="1">
    <source>
        <dbReference type="ARBA" id="ARBA00000085"/>
    </source>
</evidence>
<keyword evidence="7 15" id="KW-0812">Transmembrane</keyword>
<name>A0A1M5C3M2_9BACT</name>
<organism evidence="20 21">
    <name type="scientific">Desulfacinum infernum DSM 9756</name>
    <dbReference type="NCBI Taxonomy" id="1121391"/>
    <lineage>
        <taxon>Bacteria</taxon>
        <taxon>Pseudomonadati</taxon>
        <taxon>Thermodesulfobacteriota</taxon>
        <taxon>Syntrophobacteria</taxon>
        <taxon>Syntrophobacterales</taxon>
        <taxon>Syntrophobacteraceae</taxon>
        <taxon>Desulfacinum</taxon>
    </lineage>
</organism>
<dbReference type="OrthoDB" id="5437527at2"/>
<dbReference type="STRING" id="1121391.SAMN02745206_02085"/>
<evidence type="ECO:0000256" key="9">
    <source>
        <dbReference type="ARBA" id="ARBA00022777"/>
    </source>
</evidence>
<evidence type="ECO:0000256" key="11">
    <source>
        <dbReference type="ARBA" id="ARBA00022989"/>
    </source>
</evidence>
<dbReference type="NCBIfam" id="TIGR00229">
    <property type="entry name" value="sensory_box"/>
    <property type="match status" value="1"/>
</dbReference>
<dbReference type="InterPro" id="IPR005467">
    <property type="entry name" value="His_kinase_dom"/>
</dbReference>
<comment type="subcellular location">
    <subcellularLocation>
        <location evidence="2">Cell membrane</location>
        <topology evidence="2">Multi-pass membrane protein</topology>
    </subcellularLocation>
</comment>
<evidence type="ECO:0000256" key="3">
    <source>
        <dbReference type="ARBA" id="ARBA00012438"/>
    </source>
</evidence>
<dbReference type="CDD" id="cd00082">
    <property type="entry name" value="HisKA"/>
    <property type="match status" value="1"/>
</dbReference>
<dbReference type="InterPro" id="IPR003594">
    <property type="entry name" value="HATPase_dom"/>
</dbReference>
<dbReference type="Pfam" id="PF00512">
    <property type="entry name" value="HisKA"/>
    <property type="match status" value="1"/>
</dbReference>
<gene>
    <name evidence="20" type="ORF">SAMN02745206_02085</name>
</gene>
<evidence type="ECO:0000256" key="12">
    <source>
        <dbReference type="ARBA" id="ARBA00023012"/>
    </source>
</evidence>
<feature type="domain" description="HAMP" evidence="19">
    <location>
        <begin position="423"/>
        <end position="475"/>
    </location>
</feature>
<evidence type="ECO:0000256" key="5">
    <source>
        <dbReference type="ARBA" id="ARBA00022553"/>
    </source>
</evidence>
<dbReference type="PROSITE" id="PS50112">
    <property type="entry name" value="PAS"/>
    <property type="match status" value="1"/>
</dbReference>
<feature type="region of interest" description="Disordered" evidence="14">
    <location>
        <begin position="1026"/>
        <end position="1049"/>
    </location>
</feature>
<keyword evidence="10" id="KW-0067">ATP-binding</keyword>
<dbReference type="Pfam" id="PF08448">
    <property type="entry name" value="PAS_4"/>
    <property type="match status" value="1"/>
</dbReference>
<reference evidence="21" key="1">
    <citation type="submission" date="2016-11" db="EMBL/GenBank/DDBJ databases">
        <authorList>
            <person name="Varghese N."/>
            <person name="Submissions S."/>
        </authorList>
    </citation>
    <scope>NUCLEOTIDE SEQUENCE [LARGE SCALE GENOMIC DNA]</scope>
    <source>
        <strain evidence="21">DSM 9756</strain>
    </source>
</reference>
<evidence type="ECO:0000256" key="4">
    <source>
        <dbReference type="ARBA" id="ARBA00022475"/>
    </source>
</evidence>
<evidence type="ECO:0000259" key="19">
    <source>
        <dbReference type="PROSITE" id="PS50885"/>
    </source>
</evidence>
<feature type="domain" description="PAC" evidence="18">
    <location>
        <begin position="749"/>
        <end position="800"/>
    </location>
</feature>
<dbReference type="CDD" id="cd00130">
    <property type="entry name" value="PAS"/>
    <property type="match status" value="1"/>
</dbReference>
<dbReference type="Proteomes" id="UP000184076">
    <property type="component" value="Unassembled WGS sequence"/>
</dbReference>
<dbReference type="PRINTS" id="PR00344">
    <property type="entry name" value="BCTRLSENSOR"/>
</dbReference>
<dbReference type="Gene3D" id="3.30.565.10">
    <property type="entry name" value="Histidine kinase-like ATPase, C-terminal domain"/>
    <property type="match status" value="1"/>
</dbReference>
<dbReference type="Gene3D" id="3.30.450.40">
    <property type="match status" value="1"/>
</dbReference>
<dbReference type="GO" id="GO:0005524">
    <property type="term" value="F:ATP binding"/>
    <property type="evidence" value="ECO:0007669"/>
    <property type="project" value="UniProtKB-KW"/>
</dbReference>
<keyword evidence="13" id="KW-0175">Coiled coil</keyword>